<evidence type="ECO:0000313" key="9">
    <source>
        <dbReference type="EMBL" id="RWR94518.1"/>
    </source>
</evidence>
<name>A0A3S3N8L7_9MAGN</name>
<dbReference type="AlphaFoldDB" id="A0A3S3N8L7"/>
<evidence type="ECO:0000256" key="8">
    <source>
        <dbReference type="RuleBase" id="RU361169"/>
    </source>
</evidence>
<dbReference type="PANTHER" id="PTHR31375">
    <property type="match status" value="1"/>
</dbReference>
<evidence type="ECO:0000256" key="5">
    <source>
        <dbReference type="ARBA" id="ARBA00022801"/>
    </source>
</evidence>
<evidence type="ECO:0000256" key="4">
    <source>
        <dbReference type="ARBA" id="ARBA00022525"/>
    </source>
</evidence>
<comment type="caution">
    <text evidence="9">The sequence shown here is derived from an EMBL/GenBank/DDBJ whole genome shotgun (WGS) entry which is preliminary data.</text>
</comment>
<dbReference type="Pfam" id="PF00295">
    <property type="entry name" value="Glyco_hydro_28"/>
    <property type="match status" value="1"/>
</dbReference>
<protein>
    <submittedName>
        <fullName evidence="9">Polygalacturonase-like protein isoform X2</fullName>
    </submittedName>
</protein>
<reference evidence="9 10" key="1">
    <citation type="journal article" date="2019" name="Nat. Plants">
        <title>Stout camphor tree genome fills gaps in understanding of flowering plant genome evolution.</title>
        <authorList>
            <person name="Chaw S.M."/>
            <person name="Liu Y.C."/>
            <person name="Wu Y.W."/>
            <person name="Wang H.Y."/>
            <person name="Lin C.I."/>
            <person name="Wu C.S."/>
            <person name="Ke H.M."/>
            <person name="Chang L.Y."/>
            <person name="Hsu C.Y."/>
            <person name="Yang H.T."/>
            <person name="Sudianto E."/>
            <person name="Hsu M.H."/>
            <person name="Wu K.P."/>
            <person name="Wang L.N."/>
            <person name="Leebens-Mack J.H."/>
            <person name="Tsai I.J."/>
        </authorList>
    </citation>
    <scope>NUCLEOTIDE SEQUENCE [LARGE SCALE GENOMIC DNA]</scope>
    <source>
        <strain evidence="10">cv. Chaw 1501</strain>
        <tissue evidence="9">Young leaves</tissue>
    </source>
</reference>
<dbReference type="GO" id="GO:0071555">
    <property type="term" value="P:cell wall organization"/>
    <property type="evidence" value="ECO:0007669"/>
    <property type="project" value="UniProtKB-KW"/>
</dbReference>
<evidence type="ECO:0000256" key="3">
    <source>
        <dbReference type="ARBA" id="ARBA00022512"/>
    </source>
</evidence>
<dbReference type="STRING" id="337451.A0A3S3N8L7"/>
<dbReference type="InterPro" id="IPR012334">
    <property type="entry name" value="Pectin_lyas_fold"/>
</dbReference>
<keyword evidence="7" id="KW-0961">Cell wall biogenesis/degradation</keyword>
<keyword evidence="5 8" id="KW-0378">Hydrolase</keyword>
<keyword evidence="3" id="KW-0134">Cell wall</keyword>
<evidence type="ECO:0000256" key="1">
    <source>
        <dbReference type="ARBA" id="ARBA00004191"/>
    </source>
</evidence>
<gene>
    <name evidence="9" type="ORF">CKAN_02381500</name>
</gene>
<sequence length="170" mass="19559">MIHRHSRVHGRRLAKLNPPLLLFHDSAYDICRPLLKWSHISVFWTLGSSLNSVKVNGVPMPPDGPDSWPKNNSRRQWLVFYRMEGMSLQGDGTIDGKGEKWWNLPYKPHKAIRFFMSSNLTVKGLKIRTSPQFHFQFDECKNVLINTIVINSPPHSPNTDGFHVENSDSI</sequence>
<dbReference type="Proteomes" id="UP000283530">
    <property type="component" value="Unassembled WGS sequence"/>
</dbReference>
<dbReference type="EMBL" id="QPKB01000011">
    <property type="protein sequence ID" value="RWR94518.1"/>
    <property type="molecule type" value="Genomic_DNA"/>
</dbReference>
<evidence type="ECO:0000256" key="6">
    <source>
        <dbReference type="ARBA" id="ARBA00023295"/>
    </source>
</evidence>
<dbReference type="OrthoDB" id="187139at2759"/>
<dbReference type="GO" id="GO:0005975">
    <property type="term" value="P:carbohydrate metabolic process"/>
    <property type="evidence" value="ECO:0007669"/>
    <property type="project" value="InterPro"/>
</dbReference>
<organism evidence="9 10">
    <name type="scientific">Cinnamomum micranthum f. kanehirae</name>
    <dbReference type="NCBI Taxonomy" id="337451"/>
    <lineage>
        <taxon>Eukaryota</taxon>
        <taxon>Viridiplantae</taxon>
        <taxon>Streptophyta</taxon>
        <taxon>Embryophyta</taxon>
        <taxon>Tracheophyta</taxon>
        <taxon>Spermatophyta</taxon>
        <taxon>Magnoliopsida</taxon>
        <taxon>Magnoliidae</taxon>
        <taxon>Laurales</taxon>
        <taxon>Lauraceae</taxon>
        <taxon>Cinnamomum</taxon>
    </lineage>
</organism>
<keyword evidence="4" id="KW-0964">Secreted</keyword>
<dbReference type="SUPFAM" id="SSF51126">
    <property type="entry name" value="Pectin lyase-like"/>
    <property type="match status" value="1"/>
</dbReference>
<evidence type="ECO:0000256" key="2">
    <source>
        <dbReference type="ARBA" id="ARBA00008834"/>
    </source>
</evidence>
<dbReference type="InterPro" id="IPR011050">
    <property type="entry name" value="Pectin_lyase_fold/virulence"/>
</dbReference>
<evidence type="ECO:0000256" key="7">
    <source>
        <dbReference type="ARBA" id="ARBA00023316"/>
    </source>
</evidence>
<evidence type="ECO:0000313" key="10">
    <source>
        <dbReference type="Proteomes" id="UP000283530"/>
    </source>
</evidence>
<comment type="similarity">
    <text evidence="2 8">Belongs to the glycosyl hydrolase 28 family.</text>
</comment>
<keyword evidence="10" id="KW-1185">Reference proteome</keyword>
<accession>A0A3S3N8L7</accession>
<proteinExistence type="inferred from homology"/>
<dbReference type="GO" id="GO:0004650">
    <property type="term" value="F:polygalacturonase activity"/>
    <property type="evidence" value="ECO:0007669"/>
    <property type="project" value="InterPro"/>
</dbReference>
<dbReference type="InterPro" id="IPR000743">
    <property type="entry name" value="Glyco_hydro_28"/>
</dbReference>
<keyword evidence="6 8" id="KW-0326">Glycosidase</keyword>
<dbReference type="Gene3D" id="2.160.20.10">
    <property type="entry name" value="Single-stranded right-handed beta-helix, Pectin lyase-like"/>
    <property type="match status" value="1"/>
</dbReference>
<comment type="subcellular location">
    <subcellularLocation>
        <location evidence="1">Secreted</location>
        <location evidence="1">Cell wall</location>
    </subcellularLocation>
</comment>